<dbReference type="SUPFAM" id="SSF51419">
    <property type="entry name" value="PLP-binding barrel"/>
    <property type="match status" value="1"/>
</dbReference>
<dbReference type="SMART" id="SM01005">
    <property type="entry name" value="Ala_racemase_C"/>
    <property type="match status" value="1"/>
</dbReference>
<dbReference type="InterPro" id="IPR009006">
    <property type="entry name" value="Ala_racemase/Decarboxylase_C"/>
</dbReference>
<keyword evidence="6" id="KW-1185">Reference proteome</keyword>
<dbReference type="Proteomes" id="UP001057375">
    <property type="component" value="Unassembled WGS sequence"/>
</dbReference>
<accession>A0ABQ5KKX7</accession>
<dbReference type="InterPro" id="IPR020622">
    <property type="entry name" value="Ala_racemase_pyridoxalP-BS"/>
</dbReference>
<gene>
    <name evidence="5" type="ORF">ADUPG1_006705</name>
</gene>
<reference evidence="5" key="1">
    <citation type="submission" date="2022-03" db="EMBL/GenBank/DDBJ databases">
        <title>Draft genome sequence of Aduncisulcus paluster, a free-living microaerophilic Fornicata.</title>
        <authorList>
            <person name="Yuyama I."/>
            <person name="Kume K."/>
            <person name="Tamura T."/>
            <person name="Inagaki Y."/>
            <person name="Hashimoto T."/>
        </authorList>
    </citation>
    <scope>NUCLEOTIDE SEQUENCE</scope>
    <source>
        <strain evidence="5">NY0171</strain>
    </source>
</reference>
<dbReference type="SUPFAM" id="SSF50621">
    <property type="entry name" value="Alanine racemase C-terminal domain-like"/>
    <property type="match status" value="1"/>
</dbReference>
<dbReference type="HAMAP" id="MF_01201">
    <property type="entry name" value="Ala_racemase"/>
    <property type="match status" value="1"/>
</dbReference>
<dbReference type="PRINTS" id="PR00992">
    <property type="entry name" value="ALARACEMASE"/>
</dbReference>
<feature type="domain" description="Alanine racemase C-terminal" evidence="4">
    <location>
        <begin position="250"/>
        <end position="374"/>
    </location>
</feature>
<organism evidence="5 6">
    <name type="scientific">Aduncisulcus paluster</name>
    <dbReference type="NCBI Taxonomy" id="2918883"/>
    <lineage>
        <taxon>Eukaryota</taxon>
        <taxon>Metamonada</taxon>
        <taxon>Carpediemonas-like organisms</taxon>
        <taxon>Aduncisulcus</taxon>
    </lineage>
</organism>
<keyword evidence="2" id="KW-0663">Pyridoxal phosphate</keyword>
<dbReference type="PANTHER" id="PTHR30511">
    <property type="entry name" value="ALANINE RACEMASE"/>
    <property type="match status" value="1"/>
</dbReference>
<name>A0ABQ5KKX7_9EUKA</name>
<comment type="caution">
    <text evidence="5">The sequence shown here is derived from an EMBL/GenBank/DDBJ whole genome shotgun (WGS) entry which is preliminary data.</text>
</comment>
<proteinExistence type="inferred from homology"/>
<evidence type="ECO:0000313" key="5">
    <source>
        <dbReference type="EMBL" id="GKT32586.1"/>
    </source>
</evidence>
<dbReference type="NCBIfam" id="TIGR00492">
    <property type="entry name" value="alr"/>
    <property type="match status" value="1"/>
</dbReference>
<dbReference type="Pfam" id="PF01168">
    <property type="entry name" value="Ala_racemase_N"/>
    <property type="match status" value="1"/>
</dbReference>
<dbReference type="PANTHER" id="PTHR30511:SF0">
    <property type="entry name" value="ALANINE RACEMASE, CATABOLIC-RELATED"/>
    <property type="match status" value="1"/>
</dbReference>
<evidence type="ECO:0000256" key="3">
    <source>
        <dbReference type="ARBA" id="ARBA00023235"/>
    </source>
</evidence>
<evidence type="ECO:0000313" key="6">
    <source>
        <dbReference type="Proteomes" id="UP001057375"/>
    </source>
</evidence>
<evidence type="ECO:0000256" key="2">
    <source>
        <dbReference type="ARBA" id="ARBA00022898"/>
    </source>
</evidence>
<protein>
    <submittedName>
        <fullName evidence="5">Alanine racemase like protein</fullName>
    </submittedName>
</protein>
<sequence length="379" mass="41850">MAESLANDDFSESRVILDIDLAKIRANYEAIRETVEPLTTMAVLKADGYGLGAQRIAECLKDAGVTWFGVAEMHEAMSIRHLNLPIQILGGVIAEEIPDGVRNDIILPITDMKTAEEISTESIRQGKVTQCHFLIDSGMGRLGIRISEAEELIMEIMKLPNIECNGIYSHFPYAYGDYDFSTNQVRSMIQLIQDLERKGISFKYKHIANSDGIHNVPSAIQAPFNMVRTGINLYGCFDLEGRKTISLDEVITLRSRLVGIRDMPWGASIGYGRTYKLDEATRVGTVAIGYADGLPIGLSNNGYVIIHGKRCPIIGRVSMDYITVSLDEVPEAQVGDEVVCLGDGISVADWAEAKRTITYEIICSFGNRVERNYINGDGN</sequence>
<comment type="cofactor">
    <cofactor evidence="1">
        <name>pyridoxal 5'-phosphate</name>
        <dbReference type="ChEBI" id="CHEBI:597326"/>
    </cofactor>
</comment>
<dbReference type="InterPro" id="IPR000821">
    <property type="entry name" value="Ala_racemase"/>
</dbReference>
<evidence type="ECO:0000259" key="4">
    <source>
        <dbReference type="SMART" id="SM01005"/>
    </source>
</evidence>
<dbReference type="InterPro" id="IPR029066">
    <property type="entry name" value="PLP-binding_barrel"/>
</dbReference>
<dbReference type="Gene3D" id="3.20.20.10">
    <property type="entry name" value="Alanine racemase"/>
    <property type="match status" value="1"/>
</dbReference>
<dbReference type="InterPro" id="IPR001608">
    <property type="entry name" value="Ala_racemase_N"/>
</dbReference>
<dbReference type="Pfam" id="PF00842">
    <property type="entry name" value="Ala_racemase_C"/>
    <property type="match status" value="1"/>
</dbReference>
<dbReference type="CDD" id="cd00430">
    <property type="entry name" value="PLPDE_III_AR"/>
    <property type="match status" value="1"/>
</dbReference>
<dbReference type="Gene3D" id="2.40.37.10">
    <property type="entry name" value="Lyase, Ornithine Decarboxylase, Chain A, domain 1"/>
    <property type="match status" value="1"/>
</dbReference>
<dbReference type="EMBL" id="BQXS01010011">
    <property type="protein sequence ID" value="GKT32586.1"/>
    <property type="molecule type" value="Genomic_DNA"/>
</dbReference>
<dbReference type="PROSITE" id="PS00395">
    <property type="entry name" value="ALANINE_RACEMASE"/>
    <property type="match status" value="1"/>
</dbReference>
<dbReference type="InterPro" id="IPR011079">
    <property type="entry name" value="Ala_racemase_C"/>
</dbReference>
<keyword evidence="3" id="KW-0413">Isomerase</keyword>
<evidence type="ECO:0000256" key="1">
    <source>
        <dbReference type="ARBA" id="ARBA00001933"/>
    </source>
</evidence>